<feature type="signal peptide" evidence="6">
    <location>
        <begin position="1"/>
        <end position="33"/>
    </location>
</feature>
<evidence type="ECO:0000259" key="8">
    <source>
        <dbReference type="PROSITE" id="PS52005"/>
    </source>
</evidence>
<dbReference type="PROSITE" id="PS52005">
    <property type="entry name" value="CBM56"/>
    <property type="match status" value="1"/>
</dbReference>
<dbReference type="SUPFAM" id="SSF51445">
    <property type="entry name" value="(Trans)glycosidases"/>
    <property type="match status" value="1"/>
</dbReference>
<dbReference type="InterPro" id="IPR000805">
    <property type="entry name" value="Glyco_hydro_26"/>
</dbReference>
<dbReference type="InterPro" id="IPR017853">
    <property type="entry name" value="GH"/>
</dbReference>
<feature type="chain" id="PRO_5012241049" description="Endo-1,3-beta-xylanase" evidence="6">
    <location>
        <begin position="34"/>
        <end position="522"/>
    </location>
</feature>
<evidence type="ECO:0000256" key="1">
    <source>
        <dbReference type="ARBA" id="ARBA00007754"/>
    </source>
</evidence>
<dbReference type="PANTHER" id="PTHR40079">
    <property type="entry name" value="MANNAN ENDO-1,4-BETA-MANNOSIDASE E-RELATED"/>
    <property type="match status" value="1"/>
</dbReference>
<dbReference type="InterPro" id="IPR047569">
    <property type="entry name" value="CBM56"/>
</dbReference>
<dbReference type="InterPro" id="IPR006311">
    <property type="entry name" value="TAT_signal"/>
</dbReference>
<evidence type="ECO:0000313" key="9">
    <source>
        <dbReference type="EMBL" id="SNS32431.1"/>
    </source>
</evidence>
<feature type="active site" description="Proton donor" evidence="4">
    <location>
        <position position="186"/>
    </location>
</feature>
<gene>
    <name evidence="9" type="ORF">SAMN05216252_10513</name>
</gene>
<evidence type="ECO:0000256" key="6">
    <source>
        <dbReference type="SAM" id="SignalP"/>
    </source>
</evidence>
<dbReference type="GO" id="GO:0006080">
    <property type="term" value="P:substituted mannan metabolic process"/>
    <property type="evidence" value="ECO:0007669"/>
    <property type="project" value="InterPro"/>
</dbReference>
<dbReference type="OrthoDB" id="9816550at2"/>
<dbReference type="Pfam" id="PF22184">
    <property type="entry name" value="CBM_56"/>
    <property type="match status" value="1"/>
</dbReference>
<keyword evidence="3 4" id="KW-0326">Glycosidase</keyword>
<evidence type="ECO:0000256" key="3">
    <source>
        <dbReference type="ARBA" id="ARBA00023295"/>
    </source>
</evidence>
<sequence>MHALRRRAGALLAGLAAVAALTASGLASGTAQAAVAARNLPPDGKVLALMGQDSDTLADYKRDVLDRTSLDAPAPGGVTLYTNLVLGGSPAPLAGMNGPVNWGSGTVDFAATLAQYPRSALAVGLYLSDATTGCGNQPLRAITGTGDSDVASGNPSLTSQYRAKVDEMVNRLKGYDRQVFLRIGYEFDGPWNCYNADFYKRAFVYIKGRIDALGATKVATVWQTAAWPLNTSPDHPEWNYVVTDPAHYDAWYPGDQYVDWVGVSAFYGTGSVGTQWGCSSYDTSPTGLQNRVLDFARGHGKPVMIAESSPQGYDNGAHTKSCIMRKNPVATGADTIWNEWYRPWFAWITANRDVIRAAAYINTDWDGQTQWQCADGAAAGGPGCSNGYWGDARIQADATIRDRFLAELRGGQWVNGTGTSGPPPTDPTDPPPQSGFTQGVSQGADPVVWFKPGGFTATFVTVHYRVNGGTQANHFLTWNASAGRWEQPVPLRSGDTLTYTFDYLPAGQTAQTTSAAFTYTAS</sequence>
<comment type="similarity">
    <text evidence="1 4">Belongs to the glycosyl hydrolase 26 family.</text>
</comment>
<evidence type="ECO:0000256" key="2">
    <source>
        <dbReference type="ARBA" id="ARBA00022801"/>
    </source>
</evidence>
<proteinExistence type="inferred from homology"/>
<feature type="active site" description="Nucleophile" evidence="4">
    <location>
        <position position="307"/>
    </location>
</feature>
<keyword evidence="2 4" id="KW-0378">Hydrolase</keyword>
<keyword evidence="6" id="KW-0732">Signal</keyword>
<dbReference type="GO" id="GO:0016985">
    <property type="term" value="F:mannan endo-1,4-beta-mannosidase activity"/>
    <property type="evidence" value="ECO:0007669"/>
    <property type="project" value="InterPro"/>
</dbReference>
<keyword evidence="10" id="KW-1185">Reference proteome</keyword>
<feature type="compositionally biased region" description="Pro residues" evidence="5">
    <location>
        <begin position="421"/>
        <end position="433"/>
    </location>
</feature>
<dbReference type="InterPro" id="IPR022790">
    <property type="entry name" value="GH26_dom"/>
</dbReference>
<feature type="domain" description="CBM56" evidence="8">
    <location>
        <begin position="427"/>
        <end position="519"/>
    </location>
</feature>
<organism evidence="9 10">
    <name type="scientific">Actinacidiphila glaucinigra</name>
    <dbReference type="NCBI Taxonomy" id="235986"/>
    <lineage>
        <taxon>Bacteria</taxon>
        <taxon>Bacillati</taxon>
        <taxon>Actinomycetota</taxon>
        <taxon>Actinomycetes</taxon>
        <taxon>Kitasatosporales</taxon>
        <taxon>Streptomycetaceae</taxon>
        <taxon>Actinacidiphila</taxon>
    </lineage>
</organism>
<evidence type="ECO:0000313" key="10">
    <source>
        <dbReference type="Proteomes" id="UP000198280"/>
    </source>
</evidence>
<feature type="region of interest" description="Disordered" evidence="5">
    <location>
        <begin position="411"/>
        <end position="442"/>
    </location>
</feature>
<name>A0A239DK77_9ACTN</name>
<dbReference type="Gene3D" id="3.20.20.80">
    <property type="entry name" value="Glycosidases"/>
    <property type="match status" value="1"/>
</dbReference>
<evidence type="ECO:0000256" key="4">
    <source>
        <dbReference type="PROSITE-ProRule" id="PRU01100"/>
    </source>
</evidence>
<dbReference type="PANTHER" id="PTHR40079:SF4">
    <property type="entry name" value="GH26 DOMAIN-CONTAINING PROTEIN-RELATED"/>
    <property type="match status" value="1"/>
</dbReference>
<dbReference type="RefSeq" id="WP_089223607.1">
    <property type="nucleotide sequence ID" value="NZ_FZOF01000005.1"/>
</dbReference>
<evidence type="ECO:0000259" key="7">
    <source>
        <dbReference type="PROSITE" id="PS51764"/>
    </source>
</evidence>
<protein>
    <recommendedName>
        <fullName evidence="11">Endo-1,3-beta-xylanase</fullName>
    </recommendedName>
</protein>
<dbReference type="GO" id="GO:0030246">
    <property type="term" value="F:carbohydrate binding"/>
    <property type="evidence" value="ECO:0007669"/>
    <property type="project" value="UniProtKB-UniRule"/>
</dbReference>
<dbReference type="AlphaFoldDB" id="A0A239DK77"/>
<accession>A0A239DK77</accession>
<evidence type="ECO:0000256" key="5">
    <source>
        <dbReference type="SAM" id="MobiDB-lite"/>
    </source>
</evidence>
<dbReference type="EMBL" id="FZOF01000005">
    <property type="protein sequence ID" value="SNS32431.1"/>
    <property type="molecule type" value="Genomic_DNA"/>
</dbReference>
<dbReference type="Proteomes" id="UP000198280">
    <property type="component" value="Unassembled WGS sequence"/>
</dbReference>
<evidence type="ECO:0008006" key="11">
    <source>
        <dbReference type="Google" id="ProtNLM"/>
    </source>
</evidence>
<dbReference type="PROSITE" id="PS51764">
    <property type="entry name" value="GH26"/>
    <property type="match status" value="1"/>
</dbReference>
<reference evidence="9 10" key="1">
    <citation type="submission" date="2017-06" db="EMBL/GenBank/DDBJ databases">
        <authorList>
            <person name="Kim H.J."/>
            <person name="Triplett B.A."/>
        </authorList>
    </citation>
    <scope>NUCLEOTIDE SEQUENCE [LARGE SCALE GENOMIC DNA]</scope>
    <source>
        <strain evidence="9 10">CGMCC 4.1858</strain>
    </source>
</reference>
<dbReference type="PROSITE" id="PS51318">
    <property type="entry name" value="TAT"/>
    <property type="match status" value="1"/>
</dbReference>
<feature type="domain" description="GH26" evidence="7">
    <location>
        <begin position="75"/>
        <end position="358"/>
    </location>
</feature>